<evidence type="ECO:0000256" key="2">
    <source>
        <dbReference type="SAM" id="MobiDB-lite"/>
    </source>
</evidence>
<dbReference type="InterPro" id="IPR036412">
    <property type="entry name" value="HAD-like_sf"/>
</dbReference>
<evidence type="ECO:0000256" key="1">
    <source>
        <dbReference type="ARBA" id="ARBA00006024"/>
    </source>
</evidence>
<comment type="caution">
    <text evidence="3">The sequence shown here is derived from an EMBL/GenBank/DDBJ whole genome shotgun (WGS) entry which is preliminary data.</text>
</comment>
<comment type="similarity">
    <text evidence="1">Belongs to the cation transport ATPase (P-type) (TC 3.A.3) family. Type IB subfamily.</text>
</comment>
<dbReference type="SUPFAM" id="SSF56784">
    <property type="entry name" value="HAD-like"/>
    <property type="match status" value="1"/>
</dbReference>
<gene>
    <name evidence="3" type="ORF">GCM10010422_34110</name>
</gene>
<evidence type="ECO:0000313" key="4">
    <source>
        <dbReference type="Proteomes" id="UP001501721"/>
    </source>
</evidence>
<organism evidence="3 4">
    <name type="scientific">Streptomyces graminearus</name>
    <dbReference type="NCBI Taxonomy" id="284030"/>
    <lineage>
        <taxon>Bacteria</taxon>
        <taxon>Bacillati</taxon>
        <taxon>Actinomycetota</taxon>
        <taxon>Actinomycetes</taxon>
        <taxon>Kitasatosporales</taxon>
        <taxon>Streptomycetaceae</taxon>
        <taxon>Streptomyces</taxon>
    </lineage>
</organism>
<dbReference type="InterPro" id="IPR023214">
    <property type="entry name" value="HAD_sf"/>
</dbReference>
<sequence>MERLRRLGIRPVLATGDRLAPAGSVAAALKIDEVHARCTPEDKAALVQRLKDEGAQVAVVGDGSTPPRSPPPTSASPWAAAPTWPSARPA</sequence>
<dbReference type="PANTHER" id="PTHR48085">
    <property type="entry name" value="CADMIUM/ZINC-TRANSPORTING ATPASE HMA2-RELATED"/>
    <property type="match status" value="1"/>
</dbReference>
<dbReference type="PANTHER" id="PTHR48085:SF5">
    <property type="entry name" value="CADMIUM_ZINC-TRANSPORTING ATPASE HMA4-RELATED"/>
    <property type="match status" value="1"/>
</dbReference>
<dbReference type="Gene3D" id="3.40.50.1000">
    <property type="entry name" value="HAD superfamily/HAD-like"/>
    <property type="match status" value="1"/>
</dbReference>
<accession>A0ABN3LK87</accession>
<proteinExistence type="inferred from homology"/>
<keyword evidence="4" id="KW-1185">Reference proteome</keyword>
<dbReference type="Proteomes" id="UP001501721">
    <property type="component" value="Unassembled WGS sequence"/>
</dbReference>
<feature type="region of interest" description="Disordered" evidence="2">
    <location>
        <begin position="59"/>
        <end position="90"/>
    </location>
</feature>
<name>A0ABN3LK87_9ACTN</name>
<feature type="compositionally biased region" description="Low complexity" evidence="2">
    <location>
        <begin position="75"/>
        <end position="90"/>
    </location>
</feature>
<evidence type="ECO:0000313" key="3">
    <source>
        <dbReference type="EMBL" id="GAA2485565.1"/>
    </source>
</evidence>
<dbReference type="EMBL" id="BAAATL010000014">
    <property type="protein sequence ID" value="GAA2485565.1"/>
    <property type="molecule type" value="Genomic_DNA"/>
</dbReference>
<reference evidence="3 4" key="1">
    <citation type="journal article" date="2019" name="Int. J. Syst. Evol. Microbiol.">
        <title>The Global Catalogue of Microorganisms (GCM) 10K type strain sequencing project: providing services to taxonomists for standard genome sequencing and annotation.</title>
        <authorList>
            <consortium name="The Broad Institute Genomics Platform"/>
            <consortium name="The Broad Institute Genome Sequencing Center for Infectious Disease"/>
            <person name="Wu L."/>
            <person name="Ma J."/>
        </authorList>
    </citation>
    <scope>NUCLEOTIDE SEQUENCE [LARGE SCALE GENOMIC DNA]</scope>
    <source>
        <strain evidence="3 4">JCM 6923</strain>
    </source>
</reference>
<dbReference type="Pfam" id="PF00702">
    <property type="entry name" value="Hydrolase"/>
    <property type="match status" value="1"/>
</dbReference>
<dbReference type="InterPro" id="IPR051014">
    <property type="entry name" value="Cation_Transport_ATPase_IB"/>
</dbReference>
<protein>
    <submittedName>
        <fullName evidence="3">Uncharacterized protein</fullName>
    </submittedName>
</protein>